<feature type="signal peptide" evidence="2">
    <location>
        <begin position="1"/>
        <end position="22"/>
    </location>
</feature>
<dbReference type="Proteomes" id="UP000239590">
    <property type="component" value="Unassembled WGS sequence"/>
</dbReference>
<comment type="caution">
    <text evidence="3">The sequence shown here is derived from an EMBL/GenBank/DDBJ whole genome shotgun (WGS) entry which is preliminary data.</text>
</comment>
<dbReference type="OrthoDB" id="978914at2"/>
<proteinExistence type="predicted"/>
<feature type="region of interest" description="Disordered" evidence="1">
    <location>
        <begin position="101"/>
        <end position="125"/>
    </location>
</feature>
<name>A0A2S7IKW1_9BACT</name>
<evidence type="ECO:0000256" key="1">
    <source>
        <dbReference type="SAM" id="MobiDB-lite"/>
    </source>
</evidence>
<evidence type="ECO:0000256" key="2">
    <source>
        <dbReference type="SAM" id="SignalP"/>
    </source>
</evidence>
<organism evidence="3 4">
    <name type="scientific">Siphonobacter curvatus</name>
    <dbReference type="NCBI Taxonomy" id="2094562"/>
    <lineage>
        <taxon>Bacteria</taxon>
        <taxon>Pseudomonadati</taxon>
        <taxon>Bacteroidota</taxon>
        <taxon>Cytophagia</taxon>
        <taxon>Cytophagales</taxon>
        <taxon>Cytophagaceae</taxon>
        <taxon>Siphonobacter</taxon>
    </lineage>
</organism>
<dbReference type="Pfam" id="PF11751">
    <property type="entry name" value="PorP_SprF"/>
    <property type="match status" value="1"/>
</dbReference>
<evidence type="ECO:0008006" key="5">
    <source>
        <dbReference type="Google" id="ProtNLM"/>
    </source>
</evidence>
<dbReference type="InterPro" id="IPR019861">
    <property type="entry name" value="PorP/SprF_Bacteroidetes"/>
</dbReference>
<dbReference type="EMBL" id="PTRA01000001">
    <property type="protein sequence ID" value="PQA58200.1"/>
    <property type="molecule type" value="Genomic_DNA"/>
</dbReference>
<protein>
    <recommendedName>
        <fullName evidence="5">Type IX secretion system membrane protein PorP/SprF</fullName>
    </recommendedName>
</protein>
<feature type="chain" id="PRO_5015547024" description="Type IX secretion system membrane protein PorP/SprF" evidence="2">
    <location>
        <begin position="23"/>
        <end position="341"/>
    </location>
</feature>
<keyword evidence="4" id="KW-1185">Reference proteome</keyword>
<gene>
    <name evidence="3" type="ORF">C5O19_00535</name>
</gene>
<reference evidence="4" key="1">
    <citation type="submission" date="2018-02" db="EMBL/GenBank/DDBJ databases">
        <title>Genome sequencing of Solimonas sp. HR-BB.</title>
        <authorList>
            <person name="Lee Y."/>
            <person name="Jeon C.O."/>
        </authorList>
    </citation>
    <scope>NUCLEOTIDE SEQUENCE [LARGE SCALE GENOMIC DNA]</scope>
    <source>
        <strain evidence="4">HR-U</strain>
    </source>
</reference>
<evidence type="ECO:0000313" key="4">
    <source>
        <dbReference type="Proteomes" id="UP000239590"/>
    </source>
</evidence>
<keyword evidence="2" id="KW-0732">Signal</keyword>
<dbReference type="NCBIfam" id="TIGR03519">
    <property type="entry name" value="T9SS_PorP_fam"/>
    <property type="match status" value="1"/>
</dbReference>
<dbReference type="AlphaFoldDB" id="A0A2S7IKW1"/>
<accession>A0A2S7IKW1</accession>
<evidence type="ECO:0000313" key="3">
    <source>
        <dbReference type="EMBL" id="PQA58200.1"/>
    </source>
</evidence>
<sequence length="341" mass="38545">MDGMRIRYLLISFVLSLPAAQAQQRAQYSQYMLNPLVLNPAVSGLEDFIDLKAGYRNQWAGWQGAPKTFYLTAHGALNKADRTSTLPVRDPYGRPYQRSRVFPSQPAAPSHHGVGATLLRDETGPSSRTSLQVSYALHLPLTNRIKVATGVSMGFTQHTLDFDLLHVLEPNDPVIQQGKLNTFVPELNAGVLLYDPNFYVGFSASQLFFKKLDYGQTGTSDYEWLGRLYNHYFLTAGYRFELDPDWALVPSVLVKSVRPLSLSFDINAKISYQDRIWMGLSYRHQDAIVGLIGFNVNYKLNIGYSYDFTQSSVRTVSRGTHEIVVGLMFNNRQRLVCPRIF</sequence>